<evidence type="ECO:0008006" key="9">
    <source>
        <dbReference type="Google" id="ProtNLM"/>
    </source>
</evidence>
<feature type="transmembrane region" description="Helical" evidence="6">
    <location>
        <begin position="12"/>
        <end position="40"/>
    </location>
</feature>
<feature type="transmembrane region" description="Helical" evidence="6">
    <location>
        <begin position="422"/>
        <end position="440"/>
    </location>
</feature>
<evidence type="ECO:0000256" key="5">
    <source>
        <dbReference type="ARBA" id="ARBA00023136"/>
    </source>
</evidence>
<dbReference type="Pfam" id="PF01943">
    <property type="entry name" value="Polysacc_synt"/>
    <property type="match status" value="1"/>
</dbReference>
<dbReference type="PANTHER" id="PTHR30250">
    <property type="entry name" value="PST FAMILY PREDICTED COLANIC ACID TRANSPORTER"/>
    <property type="match status" value="1"/>
</dbReference>
<organism evidence="7 8">
    <name type="scientific">Paractinoplanes ferrugineus</name>
    <dbReference type="NCBI Taxonomy" id="113564"/>
    <lineage>
        <taxon>Bacteria</taxon>
        <taxon>Bacillati</taxon>
        <taxon>Actinomycetota</taxon>
        <taxon>Actinomycetes</taxon>
        <taxon>Micromonosporales</taxon>
        <taxon>Micromonosporaceae</taxon>
        <taxon>Paractinoplanes</taxon>
    </lineage>
</organism>
<keyword evidence="8" id="KW-1185">Reference proteome</keyword>
<dbReference type="AlphaFoldDB" id="A0A919MIG6"/>
<evidence type="ECO:0000313" key="7">
    <source>
        <dbReference type="EMBL" id="GIE13665.1"/>
    </source>
</evidence>
<dbReference type="GO" id="GO:0005886">
    <property type="term" value="C:plasma membrane"/>
    <property type="evidence" value="ECO:0007669"/>
    <property type="project" value="UniProtKB-SubCell"/>
</dbReference>
<proteinExistence type="predicted"/>
<feature type="transmembrane region" description="Helical" evidence="6">
    <location>
        <begin position="327"/>
        <end position="351"/>
    </location>
</feature>
<dbReference type="InterPro" id="IPR002797">
    <property type="entry name" value="Polysacc_synth"/>
</dbReference>
<sequence>MMNLTGRRSAAGGGVVLILRFGLGAVLNYGFGVALAWLLTPADFGAVSVLQNVQFLAAMIMAAGFPWALAAIIARDDDPAVVAATYRAAFLGNAAIGLVLATAFVAAQAGRAVIPAASALTVGCVTVMILVLSVTSALGGGLQGERRFDGYGVMQISEIAIKVVVAVVLVGLLHQGVGGVAASFLIGAVLSAAIGVRALRDRRPGRGPVAWRATSRRAVSMGTASSAFGVMLAVDVIALSVLGQGHGVTASAVALYQAASVLARAPYFVGDALSNAIFPFVAGARSDHEVDGWFRAAFRWVPLALVPLQLVLIVAPGPALRLLFPAHYAQAATVMRVLTVGALGLIAMDMLLKTLNAREVRAVARWVPAALLVEVVALTLLVPRWGIIGAAVAFCAGTWTGAAALARLYARRYRPRWVDMRTAARYVLALLPLTALLVVAERAPEPVALLAIAAGLAVYAVGAIRLRLLRDQDIERALTALRRLRPRRRVLPS</sequence>
<feature type="transmembrane region" description="Helical" evidence="6">
    <location>
        <begin position="86"/>
        <end position="107"/>
    </location>
</feature>
<dbReference type="InterPro" id="IPR050833">
    <property type="entry name" value="Poly_Biosynth_Transport"/>
</dbReference>
<feature type="transmembrane region" description="Helical" evidence="6">
    <location>
        <begin position="151"/>
        <end position="173"/>
    </location>
</feature>
<keyword evidence="4 6" id="KW-1133">Transmembrane helix</keyword>
<feature type="transmembrane region" description="Helical" evidence="6">
    <location>
        <begin position="52"/>
        <end position="74"/>
    </location>
</feature>
<gene>
    <name evidence="7" type="ORF">Afe05nite_55050</name>
</gene>
<keyword evidence="5 6" id="KW-0472">Membrane</keyword>
<feature type="transmembrane region" description="Helical" evidence="6">
    <location>
        <begin position="265"/>
        <end position="284"/>
    </location>
</feature>
<dbReference type="Proteomes" id="UP000598174">
    <property type="component" value="Unassembled WGS sequence"/>
</dbReference>
<feature type="transmembrane region" description="Helical" evidence="6">
    <location>
        <begin position="219"/>
        <end position="245"/>
    </location>
</feature>
<keyword evidence="2" id="KW-1003">Cell membrane</keyword>
<protein>
    <recommendedName>
        <fullName evidence="9">Polysaccharide biosynthesis protein</fullName>
    </recommendedName>
</protein>
<evidence type="ECO:0000256" key="2">
    <source>
        <dbReference type="ARBA" id="ARBA00022475"/>
    </source>
</evidence>
<evidence type="ECO:0000256" key="6">
    <source>
        <dbReference type="SAM" id="Phobius"/>
    </source>
</evidence>
<feature type="transmembrane region" description="Helical" evidence="6">
    <location>
        <begin position="387"/>
        <end position="410"/>
    </location>
</feature>
<comment type="subcellular location">
    <subcellularLocation>
        <location evidence="1">Cell membrane</location>
        <topology evidence="1">Multi-pass membrane protein</topology>
    </subcellularLocation>
</comment>
<feature type="transmembrane region" description="Helical" evidence="6">
    <location>
        <begin position="446"/>
        <end position="466"/>
    </location>
</feature>
<feature type="transmembrane region" description="Helical" evidence="6">
    <location>
        <begin position="296"/>
        <end position="315"/>
    </location>
</feature>
<evidence type="ECO:0000313" key="8">
    <source>
        <dbReference type="Proteomes" id="UP000598174"/>
    </source>
</evidence>
<name>A0A919MIG6_9ACTN</name>
<keyword evidence="3 6" id="KW-0812">Transmembrane</keyword>
<dbReference type="PANTHER" id="PTHR30250:SF11">
    <property type="entry name" value="O-ANTIGEN TRANSPORTER-RELATED"/>
    <property type="match status" value="1"/>
</dbReference>
<evidence type="ECO:0000256" key="1">
    <source>
        <dbReference type="ARBA" id="ARBA00004651"/>
    </source>
</evidence>
<dbReference type="RefSeq" id="WP_203820110.1">
    <property type="nucleotide sequence ID" value="NZ_BAAABP010000002.1"/>
</dbReference>
<comment type="caution">
    <text evidence="7">The sequence shown here is derived from an EMBL/GenBank/DDBJ whole genome shotgun (WGS) entry which is preliminary data.</text>
</comment>
<reference evidence="7" key="1">
    <citation type="submission" date="2021-01" db="EMBL/GenBank/DDBJ databases">
        <title>Whole genome shotgun sequence of Actinoplanes ferrugineus NBRC 15555.</title>
        <authorList>
            <person name="Komaki H."/>
            <person name="Tamura T."/>
        </authorList>
    </citation>
    <scope>NUCLEOTIDE SEQUENCE</scope>
    <source>
        <strain evidence="7">NBRC 15555</strain>
    </source>
</reference>
<evidence type="ECO:0000256" key="4">
    <source>
        <dbReference type="ARBA" id="ARBA00022989"/>
    </source>
</evidence>
<dbReference type="EMBL" id="BOMM01000050">
    <property type="protein sequence ID" value="GIE13665.1"/>
    <property type="molecule type" value="Genomic_DNA"/>
</dbReference>
<evidence type="ECO:0000256" key="3">
    <source>
        <dbReference type="ARBA" id="ARBA00022692"/>
    </source>
</evidence>
<feature type="transmembrane region" description="Helical" evidence="6">
    <location>
        <begin position="179"/>
        <end position="199"/>
    </location>
</feature>
<accession>A0A919MIG6</accession>
<feature type="transmembrane region" description="Helical" evidence="6">
    <location>
        <begin position="363"/>
        <end position="381"/>
    </location>
</feature>
<feature type="transmembrane region" description="Helical" evidence="6">
    <location>
        <begin position="113"/>
        <end position="139"/>
    </location>
</feature>